<comment type="caution">
    <text evidence="1">The sequence shown here is derived from an EMBL/GenBank/DDBJ whole genome shotgun (WGS) entry which is preliminary data.</text>
</comment>
<gene>
    <name evidence="1" type="ORF">G6F50_014446</name>
</gene>
<accession>A0A9P6Y6E0</accession>
<reference evidence="1 2" key="1">
    <citation type="journal article" date="2020" name="Microb. Genom.">
        <title>Genetic diversity of clinical and environmental Mucorales isolates obtained from an investigation of mucormycosis cases among solid organ transplant recipients.</title>
        <authorList>
            <person name="Nguyen M.H."/>
            <person name="Kaul D."/>
            <person name="Muto C."/>
            <person name="Cheng S.J."/>
            <person name="Richter R.A."/>
            <person name="Bruno V.M."/>
            <person name="Liu G."/>
            <person name="Beyhan S."/>
            <person name="Sundermann A.J."/>
            <person name="Mounaud S."/>
            <person name="Pasculle A.W."/>
            <person name="Nierman W.C."/>
            <person name="Driscoll E."/>
            <person name="Cumbie R."/>
            <person name="Clancy C.J."/>
            <person name="Dupont C.L."/>
        </authorList>
    </citation>
    <scope>NUCLEOTIDE SEQUENCE [LARGE SCALE GENOMIC DNA]</scope>
    <source>
        <strain evidence="1 2">GL24</strain>
    </source>
</reference>
<dbReference type="EMBL" id="JAANIU010006902">
    <property type="protein sequence ID" value="KAG1539812.1"/>
    <property type="molecule type" value="Genomic_DNA"/>
</dbReference>
<dbReference type="Proteomes" id="UP000740926">
    <property type="component" value="Unassembled WGS sequence"/>
</dbReference>
<evidence type="ECO:0000313" key="1">
    <source>
        <dbReference type="EMBL" id="KAG1539812.1"/>
    </source>
</evidence>
<keyword evidence="2" id="KW-1185">Reference proteome</keyword>
<evidence type="ECO:0000313" key="2">
    <source>
        <dbReference type="Proteomes" id="UP000740926"/>
    </source>
</evidence>
<protein>
    <submittedName>
        <fullName evidence="1">Uncharacterized protein</fullName>
    </submittedName>
</protein>
<proteinExistence type="predicted"/>
<name>A0A9P6Y6E0_9FUNG</name>
<organism evidence="1 2">
    <name type="scientific">Rhizopus delemar</name>
    <dbReference type="NCBI Taxonomy" id="936053"/>
    <lineage>
        <taxon>Eukaryota</taxon>
        <taxon>Fungi</taxon>
        <taxon>Fungi incertae sedis</taxon>
        <taxon>Mucoromycota</taxon>
        <taxon>Mucoromycotina</taxon>
        <taxon>Mucoromycetes</taxon>
        <taxon>Mucorales</taxon>
        <taxon>Mucorineae</taxon>
        <taxon>Rhizopodaceae</taxon>
        <taxon>Rhizopus</taxon>
    </lineage>
</organism>
<sequence length="209" mass="21859">MARAGRRQRHAAGHRADPAGLVLCRRARCRPGADHRPCLFPLEGRHRTLAVPPGAQARRTAGARLAIRLPAPLPQVGQRGPLLGLRLRPAHAGGAAVAARLRPGHRADAGRKAGTADLPARAVHGTGITAGKGVNGLVLSGVPGIVLSGVRPSCYQEYENAAKPVTARVCVPSNLPNYKSLTFSRSAPFRWTTAKRHGPAGFPAARAAP</sequence>
<dbReference type="AlphaFoldDB" id="A0A9P6Y6E0"/>